<evidence type="ECO:0000256" key="2">
    <source>
        <dbReference type="ARBA" id="ARBA00022763"/>
    </source>
</evidence>
<dbReference type="Proteomes" id="UP000030143">
    <property type="component" value="Unassembled WGS sequence"/>
</dbReference>
<evidence type="ECO:0000313" key="5">
    <source>
        <dbReference type="EMBL" id="KGO58193.1"/>
    </source>
</evidence>
<evidence type="ECO:0000313" key="6">
    <source>
        <dbReference type="Proteomes" id="UP000030143"/>
    </source>
</evidence>
<dbReference type="HOGENOM" id="CLU_011171_2_0_1"/>
<name>A0A0A2JU92_PENEN</name>
<feature type="compositionally biased region" description="Polar residues" evidence="3">
    <location>
        <begin position="626"/>
        <end position="638"/>
    </location>
</feature>
<dbReference type="STRING" id="27334.A0A0A2JU92"/>
<accession>A0A0A2JU92</accession>
<gene>
    <name evidence="5" type="ORF">PEX2_067030</name>
</gene>
<evidence type="ECO:0000256" key="3">
    <source>
        <dbReference type="SAM" id="MobiDB-lite"/>
    </source>
</evidence>
<evidence type="ECO:0000256" key="1">
    <source>
        <dbReference type="ARBA" id="ARBA00006082"/>
    </source>
</evidence>
<protein>
    <submittedName>
        <fullName evidence="5">DNA mismatch repair protein, C-terminal</fullName>
    </submittedName>
</protein>
<dbReference type="Pfam" id="PF01119">
    <property type="entry name" value="DNA_mis_repair"/>
    <property type="match status" value="1"/>
</dbReference>
<dbReference type="GO" id="GO:0005524">
    <property type="term" value="F:ATP binding"/>
    <property type="evidence" value="ECO:0007669"/>
    <property type="project" value="InterPro"/>
</dbReference>
<feature type="compositionally biased region" description="Polar residues" evidence="3">
    <location>
        <begin position="515"/>
        <end position="526"/>
    </location>
</feature>
<dbReference type="Pfam" id="PF13589">
    <property type="entry name" value="HATPase_c_3"/>
    <property type="match status" value="1"/>
</dbReference>
<dbReference type="GeneID" id="27679394"/>
<feature type="region of interest" description="Disordered" evidence="3">
    <location>
        <begin position="473"/>
        <end position="571"/>
    </location>
</feature>
<dbReference type="EMBL" id="JQFZ01000121">
    <property type="protein sequence ID" value="KGO58193.1"/>
    <property type="molecule type" value="Genomic_DNA"/>
</dbReference>
<dbReference type="PANTHER" id="PTHR10073:SF41">
    <property type="entry name" value="MISMATCH REPAIR PROTEIN, PUTATIVE (AFU_ORTHOLOGUE AFUA_8G05820)-RELATED"/>
    <property type="match status" value="1"/>
</dbReference>
<dbReference type="InterPro" id="IPR013507">
    <property type="entry name" value="DNA_mismatch_S5_2-like"/>
</dbReference>
<feature type="domain" description="DNA mismatch repair protein S5" evidence="4">
    <location>
        <begin position="219"/>
        <end position="363"/>
    </location>
</feature>
<reference evidence="5 6" key="1">
    <citation type="journal article" date="2015" name="Mol. Plant Microbe Interact.">
        <title>Genome, transcriptome, and functional analyses of Penicillium expansum provide new insights into secondary metabolism and pathogenicity.</title>
        <authorList>
            <person name="Ballester A.R."/>
            <person name="Marcet-Houben M."/>
            <person name="Levin E."/>
            <person name="Sela N."/>
            <person name="Selma-Lazaro C."/>
            <person name="Carmona L."/>
            <person name="Wisniewski M."/>
            <person name="Droby S."/>
            <person name="Gonzalez-Candelas L."/>
            <person name="Gabaldon T."/>
        </authorList>
    </citation>
    <scope>NUCLEOTIDE SEQUENCE [LARGE SCALE GENOMIC DNA]</scope>
    <source>
        <strain evidence="5 6">MD-8</strain>
    </source>
</reference>
<proteinExistence type="inferred from homology"/>
<dbReference type="SUPFAM" id="SSF54211">
    <property type="entry name" value="Ribosomal protein S5 domain 2-like"/>
    <property type="match status" value="1"/>
</dbReference>
<dbReference type="InterPro" id="IPR002099">
    <property type="entry name" value="MutL/Mlh/PMS"/>
</dbReference>
<feature type="region of interest" description="Disordered" evidence="3">
    <location>
        <begin position="400"/>
        <end position="456"/>
    </location>
</feature>
<dbReference type="InterPro" id="IPR020568">
    <property type="entry name" value="Ribosomal_Su5_D2-typ_SF"/>
</dbReference>
<dbReference type="NCBIfam" id="TIGR00585">
    <property type="entry name" value="mutl"/>
    <property type="match status" value="1"/>
</dbReference>
<dbReference type="Gene3D" id="3.30.565.10">
    <property type="entry name" value="Histidine kinase-like ATPase, C-terminal domain"/>
    <property type="match status" value="1"/>
</dbReference>
<dbReference type="PANTHER" id="PTHR10073">
    <property type="entry name" value="DNA MISMATCH REPAIR PROTEIN MLH, PMS, MUTL"/>
    <property type="match status" value="1"/>
</dbReference>
<dbReference type="SMART" id="SM01340">
    <property type="entry name" value="DNA_mis_repair"/>
    <property type="match status" value="1"/>
</dbReference>
<dbReference type="GO" id="GO:0061982">
    <property type="term" value="P:meiosis I cell cycle process"/>
    <property type="evidence" value="ECO:0007669"/>
    <property type="project" value="UniProtKB-ARBA"/>
</dbReference>
<dbReference type="GO" id="GO:0140664">
    <property type="term" value="F:ATP-dependent DNA damage sensor activity"/>
    <property type="evidence" value="ECO:0007669"/>
    <property type="project" value="InterPro"/>
</dbReference>
<feature type="region of interest" description="Disordered" evidence="3">
    <location>
        <begin position="767"/>
        <end position="786"/>
    </location>
</feature>
<sequence length="892" mass="97868">MPIEALPQKTIRAIGSTSVISDPYSVVKELVDNALDASATSLQIEISQNTVDIIQLKDNGHGISPEDHQHVCKRTFTSKIRTLDDLKNVGGSSLGFRGEALASVAEMSGVLAVTTRVQFEVAGLCLKYGRNGELTGSQRTSHPVGTTVRITDFLKHIPVRRQTALKGATKNLTRIKKLLQAYAIAQPSKRLSLKVLKAKNENNNWTYAPSADASLSDAALKVAGTDVSASCIMKRLSSQNTAGNNRGSSDQKEHEAIAFLPKTQFDTSKINNAGQYISVDGRPLSSSRGIGHEIAKIFKPYVRAAASKNQSPKSVSDPFLCLQIRCPRGTYDVNIEPTKDDLLFEDRDLVLALVENLFRDQYGEINGTETRIPNQGKEDAYKSDGGLGGFELLMARKPATELSTQPSNPDNPFNEAVTHTPLSQKPLRSEYDISPVVPSSINGPESPDESASARNKRSSFVNPWSISRINASFQIPRGGSNSPNQTSPINLSSGSVQGSIRRESESRGFQHSPKSDLTSSLTSRIASGSPVRRRRHHPQESTESSPDTNRVSSARRAERERDRERYGNGALDTWFQRTTQVSLQQSPIEDVTTQEPDSLLSLLARQRFESPTNTSPNVVHIDGQSDGCSGSPSITSIPPETANDGPSLPEEQGDYIPESMDSGRGFPVLERWAAQLHEGVSHEEPSDLEKALDFERRKKEAIHNSRMRFKTNDKLPSSQSAPVLYSPHRSRYLSAKAALTSSQTSIGEPVSATTLSPNDPRAYLLRQERDRSTDGPSMNEGKARRLPTNRLPFERIPDGSNLHDLGLICSVDLSTGSNSLKCNVPEDLYTESDNQPTAFSASDLETCLPFWNERLMLIMKKQYKNKDESKPLSIQIDLATIISQHVQTAQND</sequence>
<dbReference type="GO" id="GO:0032389">
    <property type="term" value="C:MutLalpha complex"/>
    <property type="evidence" value="ECO:0007669"/>
    <property type="project" value="TreeGrafter"/>
</dbReference>
<dbReference type="SUPFAM" id="SSF55874">
    <property type="entry name" value="ATPase domain of HSP90 chaperone/DNA topoisomerase II/histidine kinase"/>
    <property type="match status" value="1"/>
</dbReference>
<evidence type="ECO:0000259" key="4">
    <source>
        <dbReference type="SMART" id="SM01340"/>
    </source>
</evidence>
<dbReference type="AlphaFoldDB" id="A0A0A2JU92"/>
<dbReference type="InterPro" id="IPR014762">
    <property type="entry name" value="DNA_mismatch_repair_CS"/>
</dbReference>
<comment type="caution">
    <text evidence="5">The sequence shown here is derived from an EMBL/GenBank/DDBJ whole genome shotgun (WGS) entry which is preliminary data.</text>
</comment>
<dbReference type="GO" id="GO:0030983">
    <property type="term" value="F:mismatched DNA binding"/>
    <property type="evidence" value="ECO:0007669"/>
    <property type="project" value="InterPro"/>
</dbReference>
<comment type="similarity">
    <text evidence="1">Belongs to the DNA mismatch repair MutL/HexB family.</text>
</comment>
<keyword evidence="2" id="KW-0227">DNA damage</keyword>
<dbReference type="GO" id="GO:0016887">
    <property type="term" value="F:ATP hydrolysis activity"/>
    <property type="evidence" value="ECO:0007669"/>
    <property type="project" value="InterPro"/>
</dbReference>
<dbReference type="VEuPathDB" id="FungiDB:PEXP_098780"/>
<dbReference type="FunFam" id="3.30.565.10:FF:000017">
    <property type="entry name" value="PMS1 homolog 1, mismatch repair system component"/>
    <property type="match status" value="1"/>
</dbReference>
<dbReference type="InterPro" id="IPR036890">
    <property type="entry name" value="HATPase_C_sf"/>
</dbReference>
<dbReference type="InterPro" id="IPR038973">
    <property type="entry name" value="MutL/Mlh/Pms-like"/>
</dbReference>
<keyword evidence="6" id="KW-1185">Reference proteome</keyword>
<dbReference type="InterPro" id="IPR014721">
    <property type="entry name" value="Ribsml_uS5_D2-typ_fold_subgr"/>
</dbReference>
<feature type="compositionally biased region" description="Basic and acidic residues" evidence="3">
    <location>
        <begin position="555"/>
        <end position="566"/>
    </location>
</feature>
<dbReference type="GO" id="GO:0006298">
    <property type="term" value="P:mismatch repair"/>
    <property type="evidence" value="ECO:0007669"/>
    <property type="project" value="InterPro"/>
</dbReference>
<dbReference type="RefSeq" id="XP_016599687.1">
    <property type="nucleotide sequence ID" value="XM_016743974.1"/>
</dbReference>
<feature type="compositionally biased region" description="Polar residues" evidence="3">
    <location>
        <begin position="401"/>
        <end position="411"/>
    </location>
</feature>
<dbReference type="Gene3D" id="3.30.230.10">
    <property type="match status" value="1"/>
</dbReference>
<feature type="compositionally biased region" description="Polar residues" evidence="3">
    <location>
        <begin position="473"/>
        <end position="498"/>
    </location>
</feature>
<organism evidence="5 6">
    <name type="scientific">Penicillium expansum</name>
    <name type="common">Blue mold rot fungus</name>
    <dbReference type="NCBI Taxonomy" id="27334"/>
    <lineage>
        <taxon>Eukaryota</taxon>
        <taxon>Fungi</taxon>
        <taxon>Dikarya</taxon>
        <taxon>Ascomycota</taxon>
        <taxon>Pezizomycotina</taxon>
        <taxon>Eurotiomycetes</taxon>
        <taxon>Eurotiomycetidae</taxon>
        <taxon>Eurotiales</taxon>
        <taxon>Aspergillaceae</taxon>
        <taxon>Penicillium</taxon>
    </lineage>
</organism>
<feature type="region of interest" description="Disordered" evidence="3">
    <location>
        <begin position="611"/>
        <end position="660"/>
    </location>
</feature>
<feature type="compositionally biased region" description="Polar residues" evidence="3">
    <location>
        <begin position="541"/>
        <end position="552"/>
    </location>
</feature>
<dbReference type="PROSITE" id="PS00058">
    <property type="entry name" value="DNA_MISMATCH_REPAIR_1"/>
    <property type="match status" value="1"/>
</dbReference>